<accession>A0A5N5HGV0</accession>
<sequence>MFLPESLSACYVILSQLFNIIATFRDKSINKWQWKTEVTTGAAAIKSKLHAFNQNISEQVASYMRDPSRVVRQMQMRKSAVSVFGAVPEEKNTAKGEETKSEAGAQADGDPELLDDSEFYQQLLKEFFETIDPASSGKIIRASHTEYLIAFECAILFIQVYKRFGKSKHGQIAFKNCGF</sequence>
<dbReference type="GO" id="GO:0005730">
    <property type="term" value="C:nucleolus"/>
    <property type="evidence" value="ECO:0007669"/>
    <property type="project" value="TreeGrafter"/>
</dbReference>
<organism evidence="2 3">
    <name type="scientific">Pyrus ussuriensis x Pyrus communis</name>
    <dbReference type="NCBI Taxonomy" id="2448454"/>
    <lineage>
        <taxon>Eukaryota</taxon>
        <taxon>Viridiplantae</taxon>
        <taxon>Streptophyta</taxon>
        <taxon>Embryophyta</taxon>
        <taxon>Tracheophyta</taxon>
        <taxon>Spermatophyta</taxon>
        <taxon>Magnoliopsida</taxon>
        <taxon>eudicotyledons</taxon>
        <taxon>Gunneridae</taxon>
        <taxon>Pentapetalae</taxon>
        <taxon>rosids</taxon>
        <taxon>fabids</taxon>
        <taxon>Rosales</taxon>
        <taxon>Rosaceae</taxon>
        <taxon>Amygdaloideae</taxon>
        <taxon>Maleae</taxon>
        <taxon>Pyrus</taxon>
    </lineage>
</organism>
<evidence type="ECO:0000313" key="3">
    <source>
        <dbReference type="Proteomes" id="UP000327157"/>
    </source>
</evidence>
<dbReference type="Proteomes" id="UP000327157">
    <property type="component" value="Chromosome 2"/>
</dbReference>
<feature type="region of interest" description="Disordered" evidence="1">
    <location>
        <begin position="91"/>
        <end position="112"/>
    </location>
</feature>
<dbReference type="PANTHER" id="PTHR15565">
    <property type="entry name" value="AATF PROTEIN APOPTOSIS ANTAGONIZING TRANSCRIPTION FACTOR"/>
    <property type="match status" value="1"/>
</dbReference>
<dbReference type="InterPro" id="IPR039223">
    <property type="entry name" value="AATF/Bfr2"/>
</dbReference>
<feature type="compositionally biased region" description="Basic and acidic residues" evidence="1">
    <location>
        <begin position="91"/>
        <end position="101"/>
    </location>
</feature>
<reference evidence="3" key="2">
    <citation type="submission" date="2019-10" db="EMBL/GenBank/DDBJ databases">
        <title>A de novo genome assembly of a pear dwarfing rootstock.</title>
        <authorList>
            <person name="Wang F."/>
            <person name="Wang J."/>
            <person name="Li S."/>
            <person name="Zhang Y."/>
            <person name="Fang M."/>
            <person name="Ma L."/>
            <person name="Zhao Y."/>
            <person name="Jiang S."/>
        </authorList>
    </citation>
    <scope>NUCLEOTIDE SEQUENCE [LARGE SCALE GENOMIC DNA]</scope>
</reference>
<comment type="caution">
    <text evidence="2">The sequence shown here is derived from an EMBL/GenBank/DDBJ whole genome shotgun (WGS) entry which is preliminary data.</text>
</comment>
<evidence type="ECO:0000256" key="1">
    <source>
        <dbReference type="SAM" id="MobiDB-lite"/>
    </source>
</evidence>
<dbReference type="AlphaFoldDB" id="A0A5N5HGV0"/>
<dbReference type="OrthoDB" id="1724572at2759"/>
<evidence type="ECO:0000313" key="2">
    <source>
        <dbReference type="EMBL" id="KAB2627236.1"/>
    </source>
</evidence>
<keyword evidence="3" id="KW-1185">Reference proteome</keyword>
<gene>
    <name evidence="2" type="ORF">D8674_020854</name>
</gene>
<dbReference type="EMBL" id="SMOL01000157">
    <property type="protein sequence ID" value="KAB2627236.1"/>
    <property type="molecule type" value="Genomic_DNA"/>
</dbReference>
<protein>
    <submittedName>
        <fullName evidence="2">Protein AATF-like</fullName>
    </submittedName>
</protein>
<proteinExistence type="predicted"/>
<reference evidence="2 3" key="1">
    <citation type="submission" date="2019-09" db="EMBL/GenBank/DDBJ databases">
        <authorList>
            <person name="Ou C."/>
        </authorList>
    </citation>
    <scope>NUCLEOTIDE SEQUENCE [LARGE SCALE GENOMIC DNA]</scope>
    <source>
        <strain evidence="2">S2</strain>
        <tissue evidence="2">Leaf</tissue>
    </source>
</reference>
<dbReference type="PANTHER" id="PTHR15565:SF0">
    <property type="entry name" value="PROTEIN AATF"/>
    <property type="match status" value="1"/>
</dbReference>
<name>A0A5N5HGV0_9ROSA</name>
<reference evidence="2 3" key="3">
    <citation type="submission" date="2019-11" db="EMBL/GenBank/DDBJ databases">
        <title>A de novo genome assembly of a pear dwarfing rootstock.</title>
        <authorList>
            <person name="Wang F."/>
            <person name="Wang J."/>
            <person name="Li S."/>
            <person name="Zhang Y."/>
            <person name="Fang M."/>
            <person name="Ma L."/>
            <person name="Zhao Y."/>
            <person name="Jiang S."/>
        </authorList>
    </citation>
    <scope>NUCLEOTIDE SEQUENCE [LARGE SCALE GENOMIC DNA]</scope>
    <source>
        <strain evidence="2">S2</strain>
        <tissue evidence="2">Leaf</tissue>
    </source>
</reference>